<comment type="caution">
    <text evidence="2">The sequence shown here is derived from an EMBL/GenBank/DDBJ whole genome shotgun (WGS) entry which is preliminary data.</text>
</comment>
<evidence type="ECO:0000313" key="3">
    <source>
        <dbReference type="Proteomes" id="UP000324611"/>
    </source>
</evidence>
<keyword evidence="1" id="KW-0812">Transmembrane</keyword>
<evidence type="ECO:0000256" key="1">
    <source>
        <dbReference type="SAM" id="Phobius"/>
    </source>
</evidence>
<evidence type="ECO:0000313" key="2">
    <source>
        <dbReference type="EMBL" id="KAA2245070.1"/>
    </source>
</evidence>
<gene>
    <name evidence="2" type="ORF">F0L74_03660</name>
</gene>
<dbReference type="InterPro" id="IPR019587">
    <property type="entry name" value="Polyketide_cyclase/dehydratase"/>
</dbReference>
<feature type="transmembrane region" description="Helical" evidence="1">
    <location>
        <begin position="6"/>
        <end position="25"/>
    </location>
</feature>
<reference evidence="2 3" key="1">
    <citation type="submission" date="2019-09" db="EMBL/GenBank/DDBJ databases">
        <title>Chitinophaga ginsengihumi sp. nov., isolated from soil of ginseng rhizosphere.</title>
        <authorList>
            <person name="Lee J."/>
        </authorList>
    </citation>
    <scope>NUCLEOTIDE SEQUENCE [LARGE SCALE GENOMIC DNA]</scope>
    <source>
        <strain evidence="2 3">BN140078</strain>
    </source>
</reference>
<dbReference type="Proteomes" id="UP000324611">
    <property type="component" value="Unassembled WGS sequence"/>
</dbReference>
<dbReference type="Gene3D" id="3.30.530.20">
    <property type="match status" value="1"/>
</dbReference>
<proteinExistence type="predicted"/>
<keyword evidence="1" id="KW-1133">Transmembrane helix</keyword>
<dbReference type="RefSeq" id="WP_149836466.1">
    <property type="nucleotide sequence ID" value="NZ_VUOC01000001.1"/>
</dbReference>
<accession>A0A5B2W2Y6</accession>
<dbReference type="CDD" id="cd07818">
    <property type="entry name" value="SRPBCC_1"/>
    <property type="match status" value="1"/>
</dbReference>
<dbReference type="AlphaFoldDB" id="A0A5B2W2Y6"/>
<keyword evidence="1" id="KW-0472">Membrane</keyword>
<name>A0A5B2W2Y6_9BACT</name>
<protein>
    <submittedName>
        <fullName evidence="2">SRPBCC family protein</fullName>
    </submittedName>
</protein>
<sequence length="183" mass="20644">MKILRALLWIIGILIVVAVILLFAAPTKMHIERSVEINAPAPTVWEHIVKFEQFNKWNTWNKVDPGAQYSINGQDGTVGASSNWKGEKIGEGKLEHIALEPYKTIKQKLSFIKPWESSADVFFNLGGSDGKTTVTWGFDSEFPRPMNVMGLFMEGSLKKDYDDGLRELKRQAEADTVHYESSL</sequence>
<organism evidence="2 3">
    <name type="scientific">Chitinophaga agrisoli</name>
    <dbReference type="NCBI Taxonomy" id="2607653"/>
    <lineage>
        <taxon>Bacteria</taxon>
        <taxon>Pseudomonadati</taxon>
        <taxon>Bacteroidota</taxon>
        <taxon>Chitinophagia</taxon>
        <taxon>Chitinophagales</taxon>
        <taxon>Chitinophagaceae</taxon>
        <taxon>Chitinophaga</taxon>
    </lineage>
</organism>
<dbReference type="InterPro" id="IPR023393">
    <property type="entry name" value="START-like_dom_sf"/>
</dbReference>
<dbReference type="Pfam" id="PF10604">
    <property type="entry name" value="Polyketide_cyc2"/>
    <property type="match status" value="1"/>
</dbReference>
<keyword evidence="3" id="KW-1185">Reference proteome</keyword>
<dbReference type="EMBL" id="VUOC01000001">
    <property type="protein sequence ID" value="KAA2245070.1"/>
    <property type="molecule type" value="Genomic_DNA"/>
</dbReference>
<dbReference type="SUPFAM" id="SSF55961">
    <property type="entry name" value="Bet v1-like"/>
    <property type="match status" value="1"/>
</dbReference>
<reference evidence="2 3" key="2">
    <citation type="submission" date="2019-09" db="EMBL/GenBank/DDBJ databases">
        <authorList>
            <person name="Jin C."/>
        </authorList>
    </citation>
    <scope>NUCLEOTIDE SEQUENCE [LARGE SCALE GENOMIC DNA]</scope>
    <source>
        <strain evidence="2 3">BN140078</strain>
    </source>
</reference>